<feature type="compositionally biased region" description="Basic and acidic residues" evidence="2">
    <location>
        <begin position="301"/>
        <end position="322"/>
    </location>
</feature>
<name>A0ABP7CWG9_9ACTN</name>
<gene>
    <name evidence="5" type="ORF">GCM10022204_09190</name>
</gene>
<evidence type="ECO:0000256" key="3">
    <source>
        <dbReference type="SAM" id="SignalP"/>
    </source>
</evidence>
<dbReference type="Pfam" id="PF01551">
    <property type="entry name" value="Peptidase_M23"/>
    <property type="match status" value="1"/>
</dbReference>
<dbReference type="RefSeq" id="WP_344811086.1">
    <property type="nucleotide sequence ID" value="NZ_BAAAYX010000002.1"/>
</dbReference>
<dbReference type="EMBL" id="BAAAYX010000002">
    <property type="protein sequence ID" value="GAA3695558.1"/>
    <property type="molecule type" value="Genomic_DNA"/>
</dbReference>
<feature type="chain" id="PRO_5045785109" description="M23ase beta-sheet core domain-containing protein" evidence="3">
    <location>
        <begin position="32"/>
        <end position="496"/>
    </location>
</feature>
<sequence>MAPVFGHVRLVVAVGICSAVTAALLVPPALADDLTDQRDQVKAQQAAKKQELNESSRALNAAADAVDVAESQLAGAQAALAQTRVELAAAQRLDVVMAAKLKKAQQDLAKAKAAVKANQAKLDAEKKLAGDMVRDQYQQQTNLLPVAMMISDTGTTDLQTRLQWSTTMFDTTAATIDRTEVLQAQLAAAKAKQAAIEKAMAADRREAADNLVTKRRLETRATQQQAAVASLLSQRQSAASQAASEVAQDKRDYTKLSQERANVEQRIAVRIAQARAEAARKAAAERAARIAAARAAAAERAQRKAEAKRERAKQRAAERRADAATAAEESSSSSSSRASKKAKSDSGSSSSSSSSSGSSSSGRSASHGFSYPVSAPITSPYGMRFHPILKYWKLHDGTDFGAGCGNAIRAPYSGKVVEKYYNAGYGNRLIVDHGVVDGRFVTTAYNHAIRYTVGVGDHVSKGEVIGYVGTTGYSTGCHLHLMVYLDGKLRNPMTWF</sequence>
<feature type="compositionally biased region" description="Low complexity" evidence="2">
    <location>
        <begin position="345"/>
        <end position="366"/>
    </location>
</feature>
<reference evidence="6" key="1">
    <citation type="journal article" date="2019" name="Int. J. Syst. Evol. Microbiol.">
        <title>The Global Catalogue of Microorganisms (GCM) 10K type strain sequencing project: providing services to taxonomists for standard genome sequencing and annotation.</title>
        <authorList>
            <consortium name="The Broad Institute Genomics Platform"/>
            <consortium name="The Broad Institute Genome Sequencing Center for Infectious Disease"/>
            <person name="Wu L."/>
            <person name="Ma J."/>
        </authorList>
    </citation>
    <scope>NUCLEOTIDE SEQUENCE [LARGE SCALE GENOMIC DNA]</scope>
    <source>
        <strain evidence="6">JCM 16548</strain>
    </source>
</reference>
<dbReference type="InterPro" id="IPR016047">
    <property type="entry name" value="M23ase_b-sheet_dom"/>
</dbReference>
<dbReference type="SUPFAM" id="SSF51261">
    <property type="entry name" value="Duplicated hybrid motif"/>
    <property type="match status" value="1"/>
</dbReference>
<dbReference type="CDD" id="cd12797">
    <property type="entry name" value="M23_peptidase"/>
    <property type="match status" value="1"/>
</dbReference>
<feature type="coiled-coil region" evidence="1">
    <location>
        <begin position="31"/>
        <end position="121"/>
    </location>
</feature>
<dbReference type="InterPro" id="IPR011055">
    <property type="entry name" value="Dup_hybrid_motif"/>
</dbReference>
<keyword evidence="6" id="KW-1185">Reference proteome</keyword>
<keyword evidence="1" id="KW-0175">Coiled coil</keyword>
<feature type="signal peptide" evidence="3">
    <location>
        <begin position="1"/>
        <end position="31"/>
    </location>
</feature>
<dbReference type="InterPro" id="IPR050570">
    <property type="entry name" value="Cell_wall_metabolism_enzyme"/>
</dbReference>
<proteinExistence type="predicted"/>
<evidence type="ECO:0000259" key="4">
    <source>
        <dbReference type="Pfam" id="PF01551"/>
    </source>
</evidence>
<evidence type="ECO:0000313" key="6">
    <source>
        <dbReference type="Proteomes" id="UP001500051"/>
    </source>
</evidence>
<comment type="caution">
    <text evidence="5">The sequence shown here is derived from an EMBL/GenBank/DDBJ whole genome shotgun (WGS) entry which is preliminary data.</text>
</comment>
<dbReference type="Gene3D" id="2.70.70.10">
    <property type="entry name" value="Glucose Permease (Domain IIA)"/>
    <property type="match status" value="1"/>
</dbReference>
<feature type="region of interest" description="Disordered" evidence="2">
    <location>
        <begin position="301"/>
        <end position="367"/>
    </location>
</feature>
<keyword evidence="3" id="KW-0732">Signal</keyword>
<feature type="domain" description="M23ase beta-sheet core" evidence="4">
    <location>
        <begin position="394"/>
        <end position="492"/>
    </location>
</feature>
<evidence type="ECO:0000256" key="2">
    <source>
        <dbReference type="SAM" id="MobiDB-lite"/>
    </source>
</evidence>
<accession>A0ABP7CWG9</accession>
<dbReference type="PANTHER" id="PTHR21666">
    <property type="entry name" value="PEPTIDASE-RELATED"/>
    <property type="match status" value="1"/>
</dbReference>
<dbReference type="PANTHER" id="PTHR21666:SF270">
    <property type="entry name" value="MUREIN HYDROLASE ACTIVATOR ENVC"/>
    <property type="match status" value="1"/>
</dbReference>
<protein>
    <recommendedName>
        <fullName evidence="4">M23ase beta-sheet core domain-containing protein</fullName>
    </recommendedName>
</protein>
<evidence type="ECO:0000313" key="5">
    <source>
        <dbReference type="EMBL" id="GAA3695558.1"/>
    </source>
</evidence>
<evidence type="ECO:0000256" key="1">
    <source>
        <dbReference type="SAM" id="Coils"/>
    </source>
</evidence>
<feature type="compositionally biased region" description="Low complexity" evidence="2">
    <location>
        <begin position="323"/>
        <end position="337"/>
    </location>
</feature>
<dbReference type="Proteomes" id="UP001500051">
    <property type="component" value="Unassembled WGS sequence"/>
</dbReference>
<organism evidence="5 6">
    <name type="scientific">Microlunatus aurantiacus</name>
    <dbReference type="NCBI Taxonomy" id="446786"/>
    <lineage>
        <taxon>Bacteria</taxon>
        <taxon>Bacillati</taxon>
        <taxon>Actinomycetota</taxon>
        <taxon>Actinomycetes</taxon>
        <taxon>Propionibacteriales</taxon>
        <taxon>Propionibacteriaceae</taxon>
        <taxon>Microlunatus</taxon>
    </lineage>
</organism>